<accession>L1IGX7</accession>
<keyword evidence="4" id="KW-1185">Reference proteome</keyword>
<dbReference type="Gene3D" id="2.60.120.10">
    <property type="entry name" value="Jelly Rolls"/>
    <property type="match status" value="1"/>
</dbReference>
<protein>
    <recommendedName>
        <fullName evidence="1">JmjC domain-containing protein</fullName>
    </recommendedName>
</protein>
<proteinExistence type="predicted"/>
<dbReference type="Gene3D" id="2.60.120.650">
    <property type="entry name" value="Cupin"/>
    <property type="match status" value="1"/>
</dbReference>
<dbReference type="Proteomes" id="UP000011087">
    <property type="component" value="Unassembled WGS sequence"/>
</dbReference>
<dbReference type="SUPFAM" id="SSF51197">
    <property type="entry name" value="Clavaminate synthase-like"/>
    <property type="match status" value="1"/>
</dbReference>
<reference evidence="3" key="3">
    <citation type="submission" date="2015-06" db="UniProtKB">
        <authorList>
            <consortium name="EnsemblProtists"/>
        </authorList>
    </citation>
    <scope>IDENTIFICATION</scope>
</reference>
<evidence type="ECO:0000313" key="4">
    <source>
        <dbReference type="Proteomes" id="UP000011087"/>
    </source>
</evidence>
<dbReference type="PROSITE" id="PS51184">
    <property type="entry name" value="JMJC"/>
    <property type="match status" value="1"/>
</dbReference>
<dbReference type="Pfam" id="PF13621">
    <property type="entry name" value="Cupin_8"/>
    <property type="match status" value="1"/>
</dbReference>
<gene>
    <name evidence="2" type="ORF">GUITHDRAFT_158760</name>
</gene>
<dbReference type="KEGG" id="gtt:GUITHDRAFT_158760"/>
<evidence type="ECO:0000259" key="1">
    <source>
        <dbReference type="PROSITE" id="PS51184"/>
    </source>
</evidence>
<feature type="domain" description="JmjC" evidence="1">
    <location>
        <begin position="30"/>
        <end position="230"/>
    </location>
</feature>
<evidence type="ECO:0000313" key="3">
    <source>
        <dbReference type="EnsemblProtists" id="EKX35179"/>
    </source>
</evidence>
<dbReference type="InterPro" id="IPR003347">
    <property type="entry name" value="JmjC_dom"/>
</dbReference>
<dbReference type="GeneID" id="17291901"/>
<reference evidence="4" key="2">
    <citation type="submission" date="2012-11" db="EMBL/GenBank/DDBJ databases">
        <authorList>
            <person name="Kuo A."/>
            <person name="Curtis B.A."/>
            <person name="Tanifuji G."/>
            <person name="Burki F."/>
            <person name="Gruber A."/>
            <person name="Irimia M."/>
            <person name="Maruyama S."/>
            <person name="Arias M.C."/>
            <person name="Ball S.G."/>
            <person name="Gile G.H."/>
            <person name="Hirakawa Y."/>
            <person name="Hopkins J.F."/>
            <person name="Rensing S.A."/>
            <person name="Schmutz J."/>
            <person name="Symeonidi A."/>
            <person name="Elias M."/>
            <person name="Eveleigh R.J."/>
            <person name="Herman E.K."/>
            <person name="Klute M.J."/>
            <person name="Nakayama T."/>
            <person name="Obornik M."/>
            <person name="Reyes-Prieto A."/>
            <person name="Armbrust E.V."/>
            <person name="Aves S.J."/>
            <person name="Beiko R.G."/>
            <person name="Coutinho P."/>
            <person name="Dacks J.B."/>
            <person name="Durnford D.G."/>
            <person name="Fast N.M."/>
            <person name="Green B.R."/>
            <person name="Grisdale C."/>
            <person name="Hempe F."/>
            <person name="Henrissat B."/>
            <person name="Hoppner M.P."/>
            <person name="Ishida K.-I."/>
            <person name="Kim E."/>
            <person name="Koreny L."/>
            <person name="Kroth P.G."/>
            <person name="Liu Y."/>
            <person name="Malik S.-B."/>
            <person name="Maier U.G."/>
            <person name="McRose D."/>
            <person name="Mock T."/>
            <person name="Neilson J.A."/>
            <person name="Onodera N.T."/>
            <person name="Poole A.M."/>
            <person name="Pritham E.J."/>
            <person name="Richards T.A."/>
            <person name="Rocap G."/>
            <person name="Roy S.W."/>
            <person name="Sarai C."/>
            <person name="Schaack S."/>
            <person name="Shirato S."/>
            <person name="Slamovits C.H."/>
            <person name="Spencer D.F."/>
            <person name="Suzuki S."/>
            <person name="Worden A.Z."/>
            <person name="Zauner S."/>
            <person name="Barry K."/>
            <person name="Bell C."/>
            <person name="Bharti A.K."/>
            <person name="Crow J.A."/>
            <person name="Grimwood J."/>
            <person name="Kramer R."/>
            <person name="Lindquist E."/>
            <person name="Lucas S."/>
            <person name="Salamov A."/>
            <person name="McFadden G.I."/>
            <person name="Lane C.E."/>
            <person name="Keeling P.J."/>
            <person name="Gray M.W."/>
            <person name="Grigoriev I.V."/>
            <person name="Archibald J.M."/>
        </authorList>
    </citation>
    <scope>NUCLEOTIDE SEQUENCE</scope>
    <source>
        <strain evidence="4">CCMP2712</strain>
    </source>
</reference>
<dbReference type="eggNOG" id="KOG2132">
    <property type="taxonomic scope" value="Eukaryota"/>
</dbReference>
<name>L1IGX7_GUITC</name>
<dbReference type="HOGENOM" id="CLU_016785_4_0_1"/>
<dbReference type="AlphaFoldDB" id="L1IGX7"/>
<dbReference type="EnsemblProtists" id="EKX35179">
    <property type="protein sequence ID" value="EKX35179"/>
    <property type="gene ID" value="GUITHDRAFT_158760"/>
</dbReference>
<dbReference type="PaxDb" id="55529-EKX35179"/>
<dbReference type="OrthoDB" id="263283at2759"/>
<dbReference type="RefSeq" id="XP_005822159.1">
    <property type="nucleotide sequence ID" value="XM_005822102.1"/>
</dbReference>
<evidence type="ECO:0000313" key="2">
    <source>
        <dbReference type="EMBL" id="EKX35179.1"/>
    </source>
</evidence>
<sequence length="272" mass="30745">MGACVGRWTAEYLHERTTDKVLAAGVHVCPYRTVDLAGHRLPNSKKNFHFCEMTFVDFIRRCNPDKFQHLQPLPPVVEEGERLYLRSVAAGQDAAKRASHIHETFPELAEDLTLPAGIVYPPARYHSSVLRVTGSKVVTLWPPVEDQNLYTQGSSSRVESISNPDLALHPRFFETWQSRLEGELKPGDAVYIPPLWFHHVRMPSFSVAVNVFWCGSSPDLYNPKDLYGNKDLPVLDQALALAARAGASLSKIPQPFRSFYARRLMRALDEYN</sequence>
<dbReference type="OMA" id="CESWARW"/>
<dbReference type="InterPro" id="IPR041667">
    <property type="entry name" value="Cupin_8"/>
</dbReference>
<dbReference type="InterPro" id="IPR014710">
    <property type="entry name" value="RmlC-like_jellyroll"/>
</dbReference>
<dbReference type="EMBL" id="JH993095">
    <property type="protein sequence ID" value="EKX35179.1"/>
    <property type="molecule type" value="Genomic_DNA"/>
</dbReference>
<dbReference type="PANTHER" id="PTHR12461:SF105">
    <property type="entry name" value="HYPOXIA-INDUCIBLE FACTOR 1-ALPHA INHIBITOR"/>
    <property type="match status" value="1"/>
</dbReference>
<organism evidence="2">
    <name type="scientific">Guillardia theta (strain CCMP2712)</name>
    <name type="common">Cryptophyte</name>
    <dbReference type="NCBI Taxonomy" id="905079"/>
    <lineage>
        <taxon>Eukaryota</taxon>
        <taxon>Cryptophyceae</taxon>
        <taxon>Pyrenomonadales</taxon>
        <taxon>Geminigeraceae</taxon>
        <taxon>Guillardia</taxon>
    </lineage>
</organism>
<dbReference type="PANTHER" id="PTHR12461">
    <property type="entry name" value="HYPOXIA-INDUCIBLE FACTOR 1 ALPHA INHIBITOR-RELATED"/>
    <property type="match status" value="1"/>
</dbReference>
<reference evidence="2 4" key="1">
    <citation type="journal article" date="2012" name="Nature">
        <title>Algal genomes reveal evolutionary mosaicism and the fate of nucleomorphs.</title>
        <authorList>
            <consortium name="DOE Joint Genome Institute"/>
            <person name="Curtis B.A."/>
            <person name="Tanifuji G."/>
            <person name="Burki F."/>
            <person name="Gruber A."/>
            <person name="Irimia M."/>
            <person name="Maruyama S."/>
            <person name="Arias M.C."/>
            <person name="Ball S.G."/>
            <person name="Gile G.H."/>
            <person name="Hirakawa Y."/>
            <person name="Hopkins J.F."/>
            <person name="Kuo A."/>
            <person name="Rensing S.A."/>
            <person name="Schmutz J."/>
            <person name="Symeonidi A."/>
            <person name="Elias M."/>
            <person name="Eveleigh R.J."/>
            <person name="Herman E.K."/>
            <person name="Klute M.J."/>
            <person name="Nakayama T."/>
            <person name="Obornik M."/>
            <person name="Reyes-Prieto A."/>
            <person name="Armbrust E.V."/>
            <person name="Aves S.J."/>
            <person name="Beiko R.G."/>
            <person name="Coutinho P."/>
            <person name="Dacks J.B."/>
            <person name="Durnford D.G."/>
            <person name="Fast N.M."/>
            <person name="Green B.R."/>
            <person name="Grisdale C.J."/>
            <person name="Hempel F."/>
            <person name="Henrissat B."/>
            <person name="Hoppner M.P."/>
            <person name="Ishida K."/>
            <person name="Kim E."/>
            <person name="Koreny L."/>
            <person name="Kroth P.G."/>
            <person name="Liu Y."/>
            <person name="Malik S.B."/>
            <person name="Maier U.G."/>
            <person name="McRose D."/>
            <person name="Mock T."/>
            <person name="Neilson J.A."/>
            <person name="Onodera N.T."/>
            <person name="Poole A.M."/>
            <person name="Pritham E.J."/>
            <person name="Richards T.A."/>
            <person name="Rocap G."/>
            <person name="Roy S.W."/>
            <person name="Sarai C."/>
            <person name="Schaack S."/>
            <person name="Shirato S."/>
            <person name="Slamovits C.H."/>
            <person name="Spencer D.F."/>
            <person name="Suzuki S."/>
            <person name="Worden A.Z."/>
            <person name="Zauner S."/>
            <person name="Barry K."/>
            <person name="Bell C."/>
            <person name="Bharti A.K."/>
            <person name="Crow J.A."/>
            <person name="Grimwood J."/>
            <person name="Kramer R."/>
            <person name="Lindquist E."/>
            <person name="Lucas S."/>
            <person name="Salamov A."/>
            <person name="McFadden G.I."/>
            <person name="Lane C.E."/>
            <person name="Keeling P.J."/>
            <person name="Gray M.W."/>
            <person name="Grigoriev I.V."/>
            <person name="Archibald J.M."/>
        </authorList>
    </citation>
    <scope>NUCLEOTIDE SEQUENCE</scope>
    <source>
        <strain evidence="2 4">CCMP2712</strain>
    </source>
</reference>
<dbReference type="Gene3D" id="6.10.140.1470">
    <property type="match status" value="1"/>
</dbReference>